<comment type="caution">
    <text evidence="2">The sequence shown here is derived from an EMBL/GenBank/DDBJ whole genome shotgun (WGS) entry which is preliminary data.</text>
</comment>
<dbReference type="NCBIfam" id="TIGR03578">
    <property type="entry name" value="EF_0831"/>
    <property type="match status" value="1"/>
</dbReference>
<dbReference type="Pfam" id="PF14189">
    <property type="entry name" value="DUF4312"/>
    <property type="match status" value="1"/>
</dbReference>
<accession>W1J2U8</accession>
<dbReference type="GeneID" id="97125853"/>
<keyword evidence="3" id="KW-1185">Reference proteome</keyword>
<dbReference type="AlphaFoldDB" id="W1J2U8"/>
<feature type="compositionally biased region" description="Basic residues" evidence="1">
    <location>
        <begin position="129"/>
        <end position="140"/>
    </location>
</feature>
<proteinExistence type="predicted"/>
<reference evidence="2" key="1">
    <citation type="submission" date="2013-11" db="EMBL/GenBank/DDBJ databases">
        <title>Draft genome sequence and annotation of the entomopathogenic bacteria, Xenorhabdus cabanillasi strain JM26 and Xenorhabdus szentirmai strain DSM 16338.</title>
        <authorList>
            <person name="Gualtieri M."/>
            <person name="Ogier J.C."/>
            <person name="Pages S."/>
            <person name="Givaudan A."/>
            <person name="Gaudriault S."/>
        </authorList>
    </citation>
    <scope>NUCLEOTIDE SEQUENCE [LARGE SCALE GENOMIC DNA]</scope>
    <source>
        <strain evidence="2">DSM 16338</strain>
    </source>
</reference>
<feature type="compositionally biased region" description="Low complexity" evidence="1">
    <location>
        <begin position="100"/>
        <end position="116"/>
    </location>
</feature>
<evidence type="ECO:0000313" key="2">
    <source>
        <dbReference type="EMBL" id="CDL85044.1"/>
    </source>
</evidence>
<evidence type="ECO:0000256" key="1">
    <source>
        <dbReference type="SAM" id="MobiDB-lite"/>
    </source>
</evidence>
<organism evidence="2 3">
    <name type="scientific">Xenorhabdus szentirmaii DSM 16338</name>
    <dbReference type="NCBI Taxonomy" id="1427518"/>
    <lineage>
        <taxon>Bacteria</taxon>
        <taxon>Pseudomonadati</taxon>
        <taxon>Pseudomonadota</taxon>
        <taxon>Gammaproteobacteria</taxon>
        <taxon>Enterobacterales</taxon>
        <taxon>Morganellaceae</taxon>
        <taxon>Xenorhabdus</taxon>
    </lineage>
</organism>
<dbReference type="Proteomes" id="UP000019202">
    <property type="component" value="Unassembled WGS sequence"/>
</dbReference>
<evidence type="ECO:0000313" key="3">
    <source>
        <dbReference type="Proteomes" id="UP000019202"/>
    </source>
</evidence>
<evidence type="ECO:0008006" key="4">
    <source>
        <dbReference type="Google" id="ProtNLM"/>
    </source>
</evidence>
<dbReference type="STRING" id="1427518.XSR1_60089"/>
<dbReference type="InterPro" id="IPR020037">
    <property type="entry name" value="DUF4312"/>
</dbReference>
<dbReference type="RefSeq" id="WP_071991835.1">
    <property type="nucleotide sequence ID" value="NZ_CAWLWS010000121.1"/>
</dbReference>
<dbReference type="EMBL" id="CBXF010000121">
    <property type="protein sequence ID" value="CDL85044.1"/>
    <property type="molecule type" value="Genomic_DNA"/>
</dbReference>
<sequence>MKEQIETMVRVRGAGDTRRKAIADALNAVQRTVLQGTSHIILRIEPKNISVVSATSKMTEEKFLFFFLPRQRELYSVVLDVTVNVTLLDVQAIDFKRSISSKQSVSSKQPVSFKQSISTHQCDAAKSRIPAKHDRRKKTM</sequence>
<gene>
    <name evidence="2" type="ORF">XSR1_60089</name>
</gene>
<protein>
    <recommendedName>
        <fullName evidence="4">Cytoplasmic protein</fullName>
    </recommendedName>
</protein>
<feature type="region of interest" description="Disordered" evidence="1">
    <location>
        <begin position="100"/>
        <end position="140"/>
    </location>
</feature>
<dbReference type="OrthoDB" id="6433960at2"/>
<name>W1J2U8_9GAMM</name>